<dbReference type="PANTHER" id="PTHR42732">
    <property type="entry name" value="BETA-GALACTOSIDASE"/>
    <property type="match status" value="1"/>
</dbReference>
<comment type="similarity">
    <text evidence="1">Belongs to the glycosyl hydrolase 2 family.</text>
</comment>
<dbReference type="OrthoDB" id="9814867at2"/>
<dbReference type="SUPFAM" id="SSF51445">
    <property type="entry name" value="(Trans)glycosidases"/>
    <property type="match status" value="1"/>
</dbReference>
<dbReference type="Pfam" id="PF00703">
    <property type="entry name" value="Glyco_hydro_2"/>
    <property type="match status" value="1"/>
</dbReference>
<dbReference type="InterPro" id="IPR008979">
    <property type="entry name" value="Galactose-bd-like_sf"/>
</dbReference>
<keyword evidence="5" id="KW-1185">Reference proteome</keyword>
<feature type="domain" description="Glycoside hydrolase family 2 immunoglobulin-like beta-sandwich" evidence="2">
    <location>
        <begin position="234"/>
        <end position="307"/>
    </location>
</feature>
<dbReference type="InterPro" id="IPR051913">
    <property type="entry name" value="GH2_Domain-Containing"/>
</dbReference>
<evidence type="ECO:0000313" key="5">
    <source>
        <dbReference type="Proteomes" id="UP000247345"/>
    </source>
</evidence>
<dbReference type="GO" id="GO:0005975">
    <property type="term" value="P:carbohydrate metabolic process"/>
    <property type="evidence" value="ECO:0007669"/>
    <property type="project" value="InterPro"/>
</dbReference>
<comment type="caution">
    <text evidence="4">The sequence shown here is derived from an EMBL/GenBank/DDBJ whole genome shotgun (WGS) entry which is preliminary data.</text>
</comment>
<dbReference type="PANTHER" id="PTHR42732:SF1">
    <property type="entry name" value="BETA-MANNOSIDASE"/>
    <property type="match status" value="1"/>
</dbReference>
<dbReference type="Gene3D" id="2.60.40.10">
    <property type="entry name" value="Immunoglobulins"/>
    <property type="match status" value="1"/>
</dbReference>
<feature type="domain" description="Glycosyl hydrolases family 2 sugar binding" evidence="3">
    <location>
        <begin position="29"/>
        <end position="164"/>
    </location>
</feature>
<dbReference type="Proteomes" id="UP000247345">
    <property type="component" value="Unassembled WGS sequence"/>
</dbReference>
<name>A0A2P6C6Y3_9FLAO</name>
<protein>
    <recommendedName>
        <fullName evidence="6">Glycoside hydrolase family 2</fullName>
    </recommendedName>
</protein>
<dbReference type="InterPro" id="IPR006102">
    <property type="entry name" value="Ig-like_GH2"/>
</dbReference>
<dbReference type="SUPFAM" id="SSF49785">
    <property type="entry name" value="Galactose-binding domain-like"/>
    <property type="match status" value="1"/>
</dbReference>
<reference evidence="4 5" key="1">
    <citation type="submission" date="2016-12" db="EMBL/GenBank/DDBJ databases">
        <title>Trade-off between light-utilization and light-protection in marine flavobacteria.</title>
        <authorList>
            <person name="Kumagai Y."/>
            <person name="Yoshizawa S."/>
            <person name="Kogure K."/>
            <person name="Iwasaki W."/>
        </authorList>
    </citation>
    <scope>NUCLEOTIDE SEQUENCE [LARGE SCALE GENOMIC DNA]</scope>
    <source>
        <strain evidence="4 5">KCTC 12100</strain>
    </source>
</reference>
<dbReference type="Pfam" id="PF02837">
    <property type="entry name" value="Glyco_hydro_2_N"/>
    <property type="match status" value="1"/>
</dbReference>
<evidence type="ECO:0000259" key="2">
    <source>
        <dbReference type="Pfam" id="PF00703"/>
    </source>
</evidence>
<dbReference type="EMBL" id="MSCK01000002">
    <property type="protein sequence ID" value="PQJ68664.1"/>
    <property type="molecule type" value="Genomic_DNA"/>
</dbReference>
<dbReference type="InterPro" id="IPR006104">
    <property type="entry name" value="Glyco_hydro_2_N"/>
</dbReference>
<dbReference type="AlphaFoldDB" id="A0A2P6C6Y3"/>
<dbReference type="InterPro" id="IPR017853">
    <property type="entry name" value="GH"/>
</dbReference>
<dbReference type="GO" id="GO:0004553">
    <property type="term" value="F:hydrolase activity, hydrolyzing O-glycosyl compounds"/>
    <property type="evidence" value="ECO:0007669"/>
    <property type="project" value="InterPro"/>
</dbReference>
<proteinExistence type="inferred from homology"/>
<evidence type="ECO:0000313" key="4">
    <source>
        <dbReference type="EMBL" id="PQJ68664.1"/>
    </source>
</evidence>
<sequence length="934" mass="105648">MKLISSIFSVFIILFLFANCTTNKIETISLEGTWQVKLDSTDIGNQENWASAKFEGQNINLPGTLDDAEIGVKSTLEPAMNNYVLSNLTRKYQYIGKAWYQKEIEIPNAWVKENITLSLERIIWESTVFVNGKLIGKNNSLVAKHDYNVTKHLTEGKNLITILIDNGNKFPYINVAGTRYPDKVNQDMAHGYTNHTQIKWNGILGDILLKTASKNAPENLQIYPISRANKIKISFEQASVLENEIKCIIKSKDGKEVFSENVSIEKGEKNTVSFEIDKPENLQLWDEFHPNLYDVTVITKTGVITDSFGYKFVGNDNGDLTLNDKRIFLRGNLECVIFPLTGYPPTKKEDWAKLITQAKAYGLNHLRFHSWCPPKAAFEAADEAGFYYQVELPHWSLEVGKDPSTTAFLREEAQRMLKDYGNHPSFIFMALGNELQGDISVLNEMVAELKPIDNRHLYATTAFSFQRPTGTRPEKEDEFFIAQWTDKGWIRGQGVFNDKPPHFNADFTAGASHINIPLVSHEIGQYSVYPDMSEIKKYTGVLDPLNFKAIKIELENKGLIDFAPDFTFNSGKLAALLYKEEIERALKTPSFDGFQLLQLQDFPGQGTALVGLLNAFWESKGVITAEEFSQFNSELVPLIRFEKAVYETGENFKATLEVANFFEDKTNQTLDWAITNNAGSVIKNGSFRNVNLSIGNNVNLGKIDYAVNVTKAEKLNITVSLKGTKYTNNWHIWVYPKKVTTTAKDILITSSFKEAEAALKQGQKVLLNPNYKALKGIEGRFVPVFWSPVHFPNQPATMGLMVDDKNPAFNSFPTDTHTDWQWWDLCINSKSIVIDSLEVTPIVRVIDNFVTNHHLANVFETNVGTGKLIFSAIDISSTLSERPVARQLRYSLLNYMQSDAFKPSKNIEMKDLDVVKKKGESDEKFDFLKMDIGY</sequence>
<dbReference type="Gene3D" id="3.20.20.80">
    <property type="entry name" value="Glycosidases"/>
    <property type="match status" value="1"/>
</dbReference>
<dbReference type="Gene3D" id="2.60.120.260">
    <property type="entry name" value="Galactose-binding domain-like"/>
    <property type="match status" value="1"/>
</dbReference>
<gene>
    <name evidence="4" type="ORF">BTO14_11450</name>
</gene>
<evidence type="ECO:0008006" key="6">
    <source>
        <dbReference type="Google" id="ProtNLM"/>
    </source>
</evidence>
<evidence type="ECO:0000259" key="3">
    <source>
        <dbReference type="Pfam" id="PF02837"/>
    </source>
</evidence>
<dbReference type="RefSeq" id="WP_105049605.1">
    <property type="nucleotide sequence ID" value="NZ_CP150661.1"/>
</dbReference>
<evidence type="ECO:0000256" key="1">
    <source>
        <dbReference type="ARBA" id="ARBA00007401"/>
    </source>
</evidence>
<organism evidence="4 5">
    <name type="scientific">Polaribacter butkevichii</name>
    <dbReference type="NCBI Taxonomy" id="218490"/>
    <lineage>
        <taxon>Bacteria</taxon>
        <taxon>Pseudomonadati</taxon>
        <taxon>Bacteroidota</taxon>
        <taxon>Flavobacteriia</taxon>
        <taxon>Flavobacteriales</taxon>
        <taxon>Flavobacteriaceae</taxon>
    </lineage>
</organism>
<accession>A0A2P6C6Y3</accession>
<dbReference type="InterPro" id="IPR013783">
    <property type="entry name" value="Ig-like_fold"/>
</dbReference>